<dbReference type="WBParaSite" id="PS1159_v2.g6807.t1">
    <property type="protein sequence ID" value="PS1159_v2.g6807.t1"/>
    <property type="gene ID" value="PS1159_v2.g6807"/>
</dbReference>
<organism evidence="1 2">
    <name type="scientific">Panagrolaimus sp. PS1159</name>
    <dbReference type="NCBI Taxonomy" id="55785"/>
    <lineage>
        <taxon>Eukaryota</taxon>
        <taxon>Metazoa</taxon>
        <taxon>Ecdysozoa</taxon>
        <taxon>Nematoda</taxon>
        <taxon>Chromadorea</taxon>
        <taxon>Rhabditida</taxon>
        <taxon>Tylenchina</taxon>
        <taxon>Panagrolaimomorpha</taxon>
        <taxon>Panagrolaimoidea</taxon>
        <taxon>Panagrolaimidae</taxon>
        <taxon>Panagrolaimus</taxon>
    </lineage>
</organism>
<proteinExistence type="predicted"/>
<accession>A0AC35GM69</accession>
<name>A0AC35GM69_9BILA</name>
<evidence type="ECO:0000313" key="2">
    <source>
        <dbReference type="WBParaSite" id="PS1159_v2.g6807.t1"/>
    </source>
</evidence>
<evidence type="ECO:0000313" key="1">
    <source>
        <dbReference type="Proteomes" id="UP000887580"/>
    </source>
</evidence>
<protein>
    <submittedName>
        <fullName evidence="2">Uncharacterized protein</fullName>
    </submittedName>
</protein>
<sequence length="128" mass="13262">MKGVFIIFVCIISVSLVSCRTIGQKLDATIEQAGHVKDVVTHPVRYAANKTAEIVDHTGQAIRGAAVQAGQVITAPVRYVGTKAQAAVESTRNAAGGIVAGAGNTLKHAGESLKGSETLNQPENVQVD</sequence>
<dbReference type="Proteomes" id="UP000887580">
    <property type="component" value="Unplaced"/>
</dbReference>
<reference evidence="2" key="1">
    <citation type="submission" date="2022-11" db="UniProtKB">
        <authorList>
            <consortium name="WormBaseParasite"/>
        </authorList>
    </citation>
    <scope>IDENTIFICATION</scope>
</reference>